<proteinExistence type="predicted"/>
<dbReference type="PANTHER" id="PTHR21451">
    <property type="entry name" value="HISTONE H3 METHYLTRANSFERASE"/>
    <property type="match status" value="1"/>
</dbReference>
<evidence type="ECO:0000313" key="2">
    <source>
        <dbReference type="EMBL" id="JAT37031.1"/>
    </source>
</evidence>
<evidence type="ECO:0000256" key="1">
    <source>
        <dbReference type="SAM" id="MobiDB-lite"/>
    </source>
</evidence>
<feature type="region of interest" description="Disordered" evidence="1">
    <location>
        <begin position="1"/>
        <end position="100"/>
    </location>
</feature>
<dbReference type="EMBL" id="GEBQ01002946">
    <property type="protein sequence ID" value="JAT37031.1"/>
    <property type="molecule type" value="Transcribed_RNA"/>
</dbReference>
<reference evidence="2" key="1">
    <citation type="submission" date="2015-11" db="EMBL/GenBank/DDBJ databases">
        <title>De novo transcriptome assembly of four potential Pierce s Disease insect vectors from Arizona vineyards.</title>
        <authorList>
            <person name="Tassone E.E."/>
        </authorList>
    </citation>
    <scope>NUCLEOTIDE SEQUENCE</scope>
</reference>
<feature type="compositionally biased region" description="Basic and acidic residues" evidence="1">
    <location>
        <begin position="1"/>
        <end position="16"/>
    </location>
</feature>
<protein>
    <submittedName>
        <fullName evidence="2">Uncharacterized protein</fullName>
    </submittedName>
</protein>
<organism evidence="2">
    <name type="scientific">Graphocephala atropunctata</name>
    <dbReference type="NCBI Taxonomy" id="36148"/>
    <lineage>
        <taxon>Eukaryota</taxon>
        <taxon>Metazoa</taxon>
        <taxon>Ecdysozoa</taxon>
        <taxon>Arthropoda</taxon>
        <taxon>Hexapoda</taxon>
        <taxon>Insecta</taxon>
        <taxon>Pterygota</taxon>
        <taxon>Neoptera</taxon>
        <taxon>Paraneoptera</taxon>
        <taxon>Hemiptera</taxon>
        <taxon>Auchenorrhyncha</taxon>
        <taxon>Membracoidea</taxon>
        <taxon>Cicadellidae</taxon>
        <taxon>Cicadellinae</taxon>
        <taxon>Cicadellini</taxon>
        <taxon>Graphocephala</taxon>
    </lineage>
</organism>
<sequence length="210" mass="23143">MSSDTESEKDCSERPRVTTRRAWSDYCTNKGGRSSMSEEESNGKGRAQPRKKQLRRKLPRAGKPPPAAFASLPPPPPPPRVQPKRTKAKQPKRGKPKKAIKITGLDLLHSETLLSTSPQAVGKKLPPAPGCVDQQLTSLSTNTQPSLVHEELDIPPAPADTPYSLQMLLDLFRSQFLEAIDQMKRPSYRSEVNAQILKEKVGGCCPISIK</sequence>
<dbReference type="GO" id="GO:0006281">
    <property type="term" value="P:DNA repair"/>
    <property type="evidence" value="ECO:0007669"/>
    <property type="project" value="TreeGrafter"/>
</dbReference>
<dbReference type="AlphaFoldDB" id="A0A1B6MM91"/>
<feature type="compositionally biased region" description="Pro residues" evidence="1">
    <location>
        <begin position="62"/>
        <end position="81"/>
    </location>
</feature>
<dbReference type="InterPro" id="IPR030445">
    <property type="entry name" value="H3-K79_meTrfase"/>
</dbReference>
<feature type="compositionally biased region" description="Basic residues" evidence="1">
    <location>
        <begin position="82"/>
        <end position="100"/>
    </location>
</feature>
<dbReference type="PANTHER" id="PTHR21451:SF0">
    <property type="entry name" value="HISTONE-LYSINE N-METHYLTRANSFERASE, H3 LYSINE-79 SPECIFIC"/>
    <property type="match status" value="1"/>
</dbReference>
<dbReference type="GO" id="GO:0005634">
    <property type="term" value="C:nucleus"/>
    <property type="evidence" value="ECO:0007669"/>
    <property type="project" value="TreeGrafter"/>
</dbReference>
<accession>A0A1B6MM91</accession>
<gene>
    <name evidence="2" type="ORF">g.28980</name>
</gene>
<feature type="compositionally biased region" description="Basic residues" evidence="1">
    <location>
        <begin position="47"/>
        <end position="60"/>
    </location>
</feature>
<dbReference type="GO" id="GO:0031151">
    <property type="term" value="F:histone H3K79 methyltransferase activity"/>
    <property type="evidence" value="ECO:0007669"/>
    <property type="project" value="InterPro"/>
</dbReference>
<dbReference type="GO" id="GO:0000077">
    <property type="term" value="P:DNA damage checkpoint signaling"/>
    <property type="evidence" value="ECO:0007669"/>
    <property type="project" value="TreeGrafter"/>
</dbReference>
<name>A0A1B6MM91_9HEMI</name>